<dbReference type="InterPro" id="IPR000408">
    <property type="entry name" value="Reg_chr_condens"/>
</dbReference>
<dbReference type="AlphaFoldDB" id="A0A8T9Q544"/>
<keyword evidence="3" id="KW-1185">Reference proteome</keyword>
<dbReference type="SUPFAM" id="SSF50985">
    <property type="entry name" value="RCC1/BLIP-II"/>
    <property type="match status" value="1"/>
</dbReference>
<dbReference type="Proteomes" id="UP000831796">
    <property type="component" value="Chromosome"/>
</dbReference>
<dbReference type="PANTHER" id="PTHR22872">
    <property type="entry name" value="BTK-BINDING PROTEIN-RELATED"/>
    <property type="match status" value="1"/>
</dbReference>
<keyword evidence="1" id="KW-0677">Repeat</keyword>
<dbReference type="Pfam" id="PF13540">
    <property type="entry name" value="RCC1_2"/>
    <property type="match status" value="3"/>
</dbReference>
<dbReference type="PROSITE" id="PS00626">
    <property type="entry name" value="RCC1_2"/>
    <property type="match status" value="2"/>
</dbReference>
<dbReference type="InterPro" id="IPR051625">
    <property type="entry name" value="Signaling_Regulatory_Domain"/>
</dbReference>
<evidence type="ECO:0000256" key="1">
    <source>
        <dbReference type="ARBA" id="ARBA00022737"/>
    </source>
</evidence>
<organism evidence="2 3">
    <name type="scientific">Hymenobacter cellulosilyticus</name>
    <dbReference type="NCBI Taxonomy" id="2932248"/>
    <lineage>
        <taxon>Bacteria</taxon>
        <taxon>Pseudomonadati</taxon>
        <taxon>Bacteroidota</taxon>
        <taxon>Cytophagia</taxon>
        <taxon>Cytophagales</taxon>
        <taxon>Hymenobacteraceae</taxon>
        <taxon>Hymenobacter</taxon>
    </lineage>
</organism>
<evidence type="ECO:0000313" key="3">
    <source>
        <dbReference type="Proteomes" id="UP000831796"/>
    </source>
</evidence>
<reference evidence="2" key="1">
    <citation type="submission" date="2022-04" db="EMBL/GenBank/DDBJ databases">
        <title>Hymenobacter sp. isolated from the air.</title>
        <authorList>
            <person name="Won M."/>
            <person name="Lee C.-M."/>
            <person name="Woen H.-Y."/>
            <person name="Kwon S.-W."/>
        </authorList>
    </citation>
    <scope>NUCLEOTIDE SEQUENCE</scope>
    <source>
        <strain evidence="2">5116S-3</strain>
    </source>
</reference>
<dbReference type="KEGG" id="hcu:MUN79_23510"/>
<protein>
    <recommendedName>
        <fullName evidence="4">Chromosome condensation regulator RCC1</fullName>
    </recommendedName>
</protein>
<dbReference type="PROSITE" id="PS50012">
    <property type="entry name" value="RCC1_3"/>
    <property type="match status" value="4"/>
</dbReference>
<dbReference type="Pfam" id="PF00415">
    <property type="entry name" value="RCC1"/>
    <property type="match status" value="1"/>
</dbReference>
<sequence length="267" mass="27034">MVGLFALCSTARAQSVAAGTGHSLFVCASGNVMTVGQNTVGQLGDGTTRQRQLPITVPSLSGVKAVAGGDETSLFLKTDGTVWGCGGNTAGQLGVGDQLNYSTLVRVGTLTDVKAIATGYRHSLFLKNDGTVWTCGSNQGGALGTGNTSAYLTTPMQINGLTGVVAIAAGYVHSLFLKSDGTVWGLGQSLDGELGGGRNEEILKSPTQIPGLSNITAIAASREYRAHSLFLQSNGTVLACGSNYYGGVGSGTPGATMRVNTPTPVAG</sequence>
<proteinExistence type="predicted"/>
<accession>A0A8T9Q544</accession>
<gene>
    <name evidence="2" type="ORF">MUN79_23510</name>
</gene>
<dbReference type="EMBL" id="CP095046">
    <property type="protein sequence ID" value="UOQ71551.1"/>
    <property type="molecule type" value="Genomic_DNA"/>
</dbReference>
<evidence type="ECO:0008006" key="4">
    <source>
        <dbReference type="Google" id="ProtNLM"/>
    </source>
</evidence>
<dbReference type="RefSeq" id="WP_244674958.1">
    <property type="nucleotide sequence ID" value="NZ_CP095046.1"/>
</dbReference>
<evidence type="ECO:0000313" key="2">
    <source>
        <dbReference type="EMBL" id="UOQ71551.1"/>
    </source>
</evidence>
<dbReference type="PANTHER" id="PTHR22872:SF2">
    <property type="entry name" value="INHIBITOR OF BRUTON TYROSINE KINASE"/>
    <property type="match status" value="1"/>
</dbReference>
<dbReference type="Gene3D" id="2.130.10.30">
    <property type="entry name" value="Regulator of chromosome condensation 1/beta-lactamase-inhibitor protein II"/>
    <property type="match status" value="2"/>
</dbReference>
<dbReference type="InterPro" id="IPR009091">
    <property type="entry name" value="RCC1/BLIP-II"/>
</dbReference>
<name>A0A8T9Q544_9BACT</name>
<dbReference type="PRINTS" id="PR00633">
    <property type="entry name" value="RCCNDNSATION"/>
</dbReference>